<accession>A0A395IQS4</accession>
<comment type="subcellular location">
    <subcellularLocation>
        <location evidence="1">Membrane</location>
        <topology evidence="1">Multi-pass membrane protein</topology>
    </subcellularLocation>
</comment>
<keyword evidence="8" id="KW-1185">Reference proteome</keyword>
<reference evidence="7 8" key="1">
    <citation type="submission" date="2018-06" db="EMBL/GenBank/DDBJ databases">
        <title>Genome Sequence of the Brown Rot Fungal Pathogen Monilinia fructigena.</title>
        <authorList>
            <person name="Landi L."/>
            <person name="De Miccolis Angelini R.M."/>
            <person name="Pollastro S."/>
            <person name="Abate D."/>
            <person name="Faretra F."/>
            <person name="Romanazzi G."/>
        </authorList>
    </citation>
    <scope>NUCLEOTIDE SEQUENCE [LARGE SCALE GENOMIC DNA]</scope>
    <source>
        <strain evidence="7 8">Mfrg269</strain>
    </source>
</reference>
<organism evidence="7 8">
    <name type="scientific">Monilinia fructigena</name>
    <dbReference type="NCBI Taxonomy" id="38457"/>
    <lineage>
        <taxon>Eukaryota</taxon>
        <taxon>Fungi</taxon>
        <taxon>Dikarya</taxon>
        <taxon>Ascomycota</taxon>
        <taxon>Pezizomycotina</taxon>
        <taxon>Leotiomycetes</taxon>
        <taxon>Helotiales</taxon>
        <taxon>Sclerotiniaceae</taxon>
        <taxon>Monilinia</taxon>
    </lineage>
</organism>
<proteinExistence type="predicted"/>
<name>A0A395IQS4_9HELO</name>
<dbReference type="GO" id="GO:0016020">
    <property type="term" value="C:membrane"/>
    <property type="evidence" value="ECO:0007669"/>
    <property type="project" value="UniProtKB-SubCell"/>
</dbReference>
<evidence type="ECO:0000313" key="8">
    <source>
        <dbReference type="Proteomes" id="UP000249056"/>
    </source>
</evidence>
<dbReference type="OrthoDB" id="1935484at2759"/>
<evidence type="ECO:0008006" key="9">
    <source>
        <dbReference type="Google" id="ProtNLM"/>
    </source>
</evidence>
<dbReference type="PANTHER" id="PTHR43791">
    <property type="entry name" value="PERMEASE-RELATED"/>
    <property type="match status" value="1"/>
</dbReference>
<feature type="transmembrane region" description="Helical" evidence="6">
    <location>
        <begin position="27"/>
        <end position="48"/>
    </location>
</feature>
<dbReference type="GO" id="GO:0022857">
    <property type="term" value="F:transmembrane transporter activity"/>
    <property type="evidence" value="ECO:0007669"/>
    <property type="project" value="TreeGrafter"/>
</dbReference>
<comment type="caution">
    <text evidence="7">The sequence shown here is derived from an EMBL/GenBank/DDBJ whole genome shotgun (WGS) entry which is preliminary data.</text>
</comment>
<evidence type="ECO:0000256" key="5">
    <source>
        <dbReference type="ARBA" id="ARBA00023136"/>
    </source>
</evidence>
<dbReference type="PANTHER" id="PTHR43791:SF29">
    <property type="entry name" value="MAJOR FACILITATOR SUPERFAMILY (MFS) PROFILE DOMAIN-CONTAINING PROTEIN"/>
    <property type="match status" value="1"/>
</dbReference>
<evidence type="ECO:0000256" key="6">
    <source>
        <dbReference type="SAM" id="Phobius"/>
    </source>
</evidence>
<gene>
    <name evidence="7" type="ORF">DID88_004982</name>
</gene>
<evidence type="ECO:0000256" key="4">
    <source>
        <dbReference type="ARBA" id="ARBA00022989"/>
    </source>
</evidence>
<evidence type="ECO:0000256" key="2">
    <source>
        <dbReference type="ARBA" id="ARBA00022448"/>
    </source>
</evidence>
<evidence type="ECO:0000256" key="1">
    <source>
        <dbReference type="ARBA" id="ARBA00004141"/>
    </source>
</evidence>
<dbReference type="AlphaFoldDB" id="A0A395IQS4"/>
<evidence type="ECO:0000256" key="3">
    <source>
        <dbReference type="ARBA" id="ARBA00022692"/>
    </source>
</evidence>
<keyword evidence="5 6" id="KW-0472">Membrane</keyword>
<sequence>MLQPIWTLPCVIALRFWPGAGIKAWDTYALVTVLLSYPYCHAILVGWTSKNANNVGTRSVSSALYNMAVQLGNICGNFIYRADDKPLYHRGNTQLVIINIASIVVFLLTKVYYVTRNRQREKIWSAMTPEEQRDYKRNAKETGSSRLDFRFAH</sequence>
<feature type="transmembrane region" description="Helical" evidence="6">
    <location>
        <begin position="92"/>
        <end position="113"/>
    </location>
</feature>
<dbReference type="EMBL" id="QKRW01000024">
    <property type="protein sequence ID" value="RAL62416.1"/>
    <property type="molecule type" value="Genomic_DNA"/>
</dbReference>
<protein>
    <recommendedName>
        <fullName evidence="9">Major facilitator superfamily associated domain-containing protein</fullName>
    </recommendedName>
</protein>
<dbReference type="Proteomes" id="UP000249056">
    <property type="component" value="Unassembled WGS sequence"/>
</dbReference>
<evidence type="ECO:0000313" key="7">
    <source>
        <dbReference type="EMBL" id="RAL62416.1"/>
    </source>
</evidence>
<keyword evidence="2" id="KW-0813">Transport</keyword>
<keyword evidence="4 6" id="KW-1133">Transmembrane helix</keyword>
<keyword evidence="3 6" id="KW-0812">Transmembrane</keyword>
<feature type="transmembrane region" description="Helical" evidence="6">
    <location>
        <begin position="60"/>
        <end position="80"/>
    </location>
</feature>